<reference evidence="1 2" key="1">
    <citation type="journal article" date="2021" name="Nat. Commun.">
        <title>Incipient diploidization of the medicinal plant Perilla within 10,000 years.</title>
        <authorList>
            <person name="Zhang Y."/>
            <person name="Shen Q."/>
            <person name="Leng L."/>
            <person name="Zhang D."/>
            <person name="Chen S."/>
            <person name="Shi Y."/>
            <person name="Ning Z."/>
            <person name="Chen S."/>
        </authorList>
    </citation>
    <scope>NUCLEOTIDE SEQUENCE [LARGE SCALE GENOMIC DNA]</scope>
    <source>
        <strain evidence="2">cv. PC099</strain>
    </source>
</reference>
<gene>
    <name evidence="1" type="ORF">C2S53_000131</name>
</gene>
<evidence type="ECO:0000313" key="1">
    <source>
        <dbReference type="EMBL" id="KAH6823393.1"/>
    </source>
</evidence>
<accession>A0AAD4IXI8</accession>
<proteinExistence type="predicted"/>
<dbReference type="EMBL" id="SDAM02000907">
    <property type="protein sequence ID" value="KAH6823393.1"/>
    <property type="molecule type" value="Genomic_DNA"/>
</dbReference>
<protein>
    <submittedName>
        <fullName evidence="1">Uncharacterized protein</fullName>
    </submittedName>
</protein>
<dbReference type="AlphaFoldDB" id="A0AAD4IXI8"/>
<dbReference type="Gene3D" id="3.40.395.10">
    <property type="entry name" value="Adenoviral Proteinase, Chain A"/>
    <property type="match status" value="1"/>
</dbReference>
<dbReference type="InterPro" id="IPR038765">
    <property type="entry name" value="Papain-like_cys_pep_sf"/>
</dbReference>
<comment type="caution">
    <text evidence="1">The sequence shown here is derived from an EMBL/GenBank/DDBJ whole genome shotgun (WGS) entry which is preliminary data.</text>
</comment>
<sequence length="292" mass="33360">MVSDRLTRLEELLHSICLAPSSTTPLSNPTWFFSSLSPEYSGFLLEKEPRSIPCRRLSFDDMSPDKTVEGVHATVPPLSIAPGLEVLTAVTLDEESLFQPFHSWYKRHEHVDLRVEHLPVPTQLTIRFIRNWFDKLWNLEGWLTDQHVDVLTAYLLLQFRVQPGSQVGVVCCGALVHFGQVNILLIGDVGWKQSRRIFGIGHVHPNHWVCYLISIDEQSITIFDSSSMCDDREQVLEDFRHMSTHMLNISQWIRLWYYGAAVFGLPVKGAPDVFSNSQPLPLPPEVLLRSFV</sequence>
<name>A0AAD4IXI8_PERFH</name>
<organism evidence="1 2">
    <name type="scientific">Perilla frutescens var. hirtella</name>
    <name type="common">Perilla citriodora</name>
    <name type="synonym">Perilla setoyensis</name>
    <dbReference type="NCBI Taxonomy" id="608512"/>
    <lineage>
        <taxon>Eukaryota</taxon>
        <taxon>Viridiplantae</taxon>
        <taxon>Streptophyta</taxon>
        <taxon>Embryophyta</taxon>
        <taxon>Tracheophyta</taxon>
        <taxon>Spermatophyta</taxon>
        <taxon>Magnoliopsida</taxon>
        <taxon>eudicotyledons</taxon>
        <taxon>Gunneridae</taxon>
        <taxon>Pentapetalae</taxon>
        <taxon>asterids</taxon>
        <taxon>lamiids</taxon>
        <taxon>Lamiales</taxon>
        <taxon>Lamiaceae</taxon>
        <taxon>Nepetoideae</taxon>
        <taxon>Elsholtzieae</taxon>
        <taxon>Perilla</taxon>
    </lineage>
</organism>
<keyword evidence="2" id="KW-1185">Reference proteome</keyword>
<evidence type="ECO:0000313" key="2">
    <source>
        <dbReference type="Proteomes" id="UP001190926"/>
    </source>
</evidence>
<dbReference type="Proteomes" id="UP001190926">
    <property type="component" value="Unassembled WGS sequence"/>
</dbReference>
<dbReference type="SUPFAM" id="SSF54001">
    <property type="entry name" value="Cysteine proteinases"/>
    <property type="match status" value="1"/>
</dbReference>